<evidence type="ECO:0000256" key="4">
    <source>
        <dbReference type="ARBA" id="ARBA00022989"/>
    </source>
</evidence>
<protein>
    <submittedName>
        <fullName evidence="9">Zinc/iron permease</fullName>
    </submittedName>
</protein>
<feature type="transmembrane region" description="Helical" evidence="8">
    <location>
        <begin position="275"/>
        <end position="297"/>
    </location>
</feature>
<feature type="transmembrane region" description="Helical" evidence="8">
    <location>
        <begin position="6"/>
        <end position="29"/>
    </location>
</feature>
<keyword evidence="4 8" id="KW-1133">Transmembrane helix</keyword>
<evidence type="ECO:0000256" key="8">
    <source>
        <dbReference type="SAM" id="Phobius"/>
    </source>
</evidence>
<dbReference type="Proteomes" id="UP000326924">
    <property type="component" value="Unassembled WGS sequence"/>
</dbReference>
<feature type="transmembrane region" description="Helical" evidence="8">
    <location>
        <begin position="36"/>
        <end position="56"/>
    </location>
</feature>
<dbReference type="EMBL" id="VXIS01000080">
    <property type="protein sequence ID" value="KAA8907345.1"/>
    <property type="molecule type" value="Genomic_DNA"/>
</dbReference>
<dbReference type="Pfam" id="PF02535">
    <property type="entry name" value="Zip"/>
    <property type="match status" value="1"/>
</dbReference>
<organism evidence="9 10">
    <name type="scientific">Sphaerosporella brunnea</name>
    <dbReference type="NCBI Taxonomy" id="1250544"/>
    <lineage>
        <taxon>Eukaryota</taxon>
        <taxon>Fungi</taxon>
        <taxon>Dikarya</taxon>
        <taxon>Ascomycota</taxon>
        <taxon>Pezizomycotina</taxon>
        <taxon>Pezizomycetes</taxon>
        <taxon>Pezizales</taxon>
        <taxon>Pyronemataceae</taxon>
        <taxon>Sphaerosporella</taxon>
    </lineage>
</organism>
<dbReference type="OrthoDB" id="19859at2759"/>
<comment type="caution">
    <text evidence="9">The sequence shown here is derived from an EMBL/GenBank/DDBJ whole genome shotgun (WGS) entry which is preliminary data.</text>
</comment>
<evidence type="ECO:0000256" key="6">
    <source>
        <dbReference type="ARBA" id="ARBA00023136"/>
    </source>
</evidence>
<evidence type="ECO:0000256" key="1">
    <source>
        <dbReference type="ARBA" id="ARBA00004127"/>
    </source>
</evidence>
<dbReference type="GO" id="GO:0006829">
    <property type="term" value="P:zinc ion transport"/>
    <property type="evidence" value="ECO:0007669"/>
    <property type="project" value="InterPro"/>
</dbReference>
<sequence length="370" mass="39323">MTEGLLTLLVYCALMAIASFAAGMLPLAVSLSQSQLRVISTIGMGVLVGTSMIVIIPEGIETMYSAQKAAIMHQHPPAAAAAGVQPRRESFDWLAARRSEASIAARSAEEVGYVWRRNADDDDDGHDHEREHEHEHSHGVHSEEEEAAEASAHKWVGISLITGFILMYLIDVLPSHRHSSDSQPYHIAIDNLRGSMSSPAPEAQLHTGNPGSMTLGLVIHAAADGIALGASSASQNLALGAIIFIAIMLHKAPAAFGLTAVLLRGGLSRRQVRMHLTIFSLAAPAGAFVTWLLVGLLGGEMTGGNGLQWWTGVMLLFSGGTFLYVAMHAMQEQAAQLAESGQKSSLKDVAAAVFGMVVPLATQIGHHHHH</sequence>
<reference evidence="9 10" key="1">
    <citation type="submission" date="2019-09" db="EMBL/GenBank/DDBJ databases">
        <title>Draft genome of the ectomycorrhizal ascomycete Sphaerosporella brunnea.</title>
        <authorList>
            <consortium name="DOE Joint Genome Institute"/>
            <person name="Benucci G.M."/>
            <person name="Marozzi G."/>
            <person name="Antonielli L."/>
            <person name="Sanchez S."/>
            <person name="Marco P."/>
            <person name="Wang X."/>
            <person name="Falini L.B."/>
            <person name="Barry K."/>
            <person name="Haridas S."/>
            <person name="Lipzen A."/>
            <person name="Labutti K."/>
            <person name="Grigoriev I.V."/>
            <person name="Murat C."/>
            <person name="Martin F."/>
            <person name="Albertini E."/>
            <person name="Donnini D."/>
            <person name="Bonito G."/>
        </authorList>
    </citation>
    <scope>NUCLEOTIDE SEQUENCE [LARGE SCALE GENOMIC DNA]</scope>
    <source>
        <strain evidence="9 10">Sb_GMNB300</strain>
    </source>
</reference>
<evidence type="ECO:0000256" key="5">
    <source>
        <dbReference type="ARBA" id="ARBA00023034"/>
    </source>
</evidence>
<dbReference type="PANTHER" id="PTHR16133">
    <property type="entry name" value="SOLUTE CARRIER FAMILY 39 ZINC TRANSPORTER , MEMBER 9-RELATED"/>
    <property type="match status" value="1"/>
</dbReference>
<feature type="compositionally biased region" description="Basic and acidic residues" evidence="7">
    <location>
        <begin position="125"/>
        <end position="142"/>
    </location>
</feature>
<dbReference type="GO" id="GO:0046873">
    <property type="term" value="F:metal ion transmembrane transporter activity"/>
    <property type="evidence" value="ECO:0007669"/>
    <property type="project" value="InterPro"/>
</dbReference>
<evidence type="ECO:0000256" key="2">
    <source>
        <dbReference type="ARBA" id="ARBA00004394"/>
    </source>
</evidence>
<evidence type="ECO:0000313" key="10">
    <source>
        <dbReference type="Proteomes" id="UP000326924"/>
    </source>
</evidence>
<accession>A0A5J5EYB6</accession>
<feature type="transmembrane region" description="Helical" evidence="8">
    <location>
        <begin position="237"/>
        <end position="263"/>
    </location>
</feature>
<evidence type="ECO:0000256" key="3">
    <source>
        <dbReference type="ARBA" id="ARBA00022692"/>
    </source>
</evidence>
<keyword evidence="3 8" id="KW-0812">Transmembrane</keyword>
<keyword evidence="5" id="KW-0333">Golgi apparatus</keyword>
<gene>
    <name evidence="9" type="ORF">FN846DRAFT_703584</name>
</gene>
<comment type="subcellular location">
    <subcellularLocation>
        <location evidence="1">Endomembrane system</location>
        <topology evidence="1">Multi-pass membrane protein</topology>
    </subcellularLocation>
    <subcellularLocation>
        <location evidence="2">Golgi apparatus membrane</location>
    </subcellularLocation>
</comment>
<dbReference type="InParanoid" id="A0A5J5EYB6"/>
<keyword evidence="10" id="KW-1185">Reference proteome</keyword>
<dbReference type="AlphaFoldDB" id="A0A5J5EYB6"/>
<dbReference type="InterPro" id="IPR003689">
    <property type="entry name" value="ZIP"/>
</dbReference>
<evidence type="ECO:0000256" key="7">
    <source>
        <dbReference type="SAM" id="MobiDB-lite"/>
    </source>
</evidence>
<name>A0A5J5EYB6_9PEZI</name>
<dbReference type="GO" id="GO:0000139">
    <property type="term" value="C:Golgi membrane"/>
    <property type="evidence" value="ECO:0007669"/>
    <property type="project" value="UniProtKB-SubCell"/>
</dbReference>
<dbReference type="InterPro" id="IPR045891">
    <property type="entry name" value="ZIP9"/>
</dbReference>
<keyword evidence="6 8" id="KW-0472">Membrane</keyword>
<feature type="region of interest" description="Disordered" evidence="7">
    <location>
        <begin position="118"/>
        <end position="148"/>
    </location>
</feature>
<feature type="transmembrane region" description="Helical" evidence="8">
    <location>
        <begin position="309"/>
        <end position="327"/>
    </location>
</feature>
<evidence type="ECO:0000313" key="9">
    <source>
        <dbReference type="EMBL" id="KAA8907345.1"/>
    </source>
</evidence>
<feature type="transmembrane region" description="Helical" evidence="8">
    <location>
        <begin position="155"/>
        <end position="173"/>
    </location>
</feature>
<proteinExistence type="predicted"/>
<dbReference type="PANTHER" id="PTHR16133:SF0">
    <property type="entry name" value="ZINC_IRON REGULATED TRANSPORTER-RELATED PROTEIN 102B, ISOFORM E"/>
    <property type="match status" value="1"/>
</dbReference>